<evidence type="ECO:0000256" key="6">
    <source>
        <dbReference type="ARBA" id="ARBA00035116"/>
    </source>
</evidence>
<organism evidence="8 9">
    <name type="scientific">Aromia moschata</name>
    <dbReference type="NCBI Taxonomy" id="1265417"/>
    <lineage>
        <taxon>Eukaryota</taxon>
        <taxon>Metazoa</taxon>
        <taxon>Ecdysozoa</taxon>
        <taxon>Arthropoda</taxon>
        <taxon>Hexapoda</taxon>
        <taxon>Insecta</taxon>
        <taxon>Pterygota</taxon>
        <taxon>Neoptera</taxon>
        <taxon>Endopterygota</taxon>
        <taxon>Coleoptera</taxon>
        <taxon>Polyphaga</taxon>
        <taxon>Cucujiformia</taxon>
        <taxon>Chrysomeloidea</taxon>
        <taxon>Cerambycidae</taxon>
        <taxon>Cerambycinae</taxon>
        <taxon>Callichromatini</taxon>
        <taxon>Aromia</taxon>
    </lineage>
</organism>
<comment type="cofactor">
    <cofactor evidence="1">
        <name>Mg(2+)</name>
        <dbReference type="ChEBI" id="CHEBI:18420"/>
    </cofactor>
</comment>
<keyword evidence="3" id="KW-0378">Hydrolase</keyword>
<evidence type="ECO:0000256" key="3">
    <source>
        <dbReference type="ARBA" id="ARBA00022801"/>
    </source>
</evidence>
<dbReference type="SUPFAM" id="SSF52540">
    <property type="entry name" value="P-loop containing nucleoside triphosphate hydrolases"/>
    <property type="match status" value="1"/>
</dbReference>
<name>A0AAV8ZEX3_9CUCU</name>
<evidence type="ECO:0000256" key="5">
    <source>
        <dbReference type="ARBA" id="ARBA00022840"/>
    </source>
</evidence>
<dbReference type="InterPro" id="IPR051363">
    <property type="entry name" value="RLR_Helicase"/>
</dbReference>
<dbReference type="CDD" id="cd18034">
    <property type="entry name" value="DEXHc_dicer"/>
    <property type="match status" value="1"/>
</dbReference>
<sequence>KMDDFTPRNYQEELMNIGLQQNTIVFLPTGSGKTFISLMILKRLSGSLQKAYGDGGKISVILVNTIALVEQHAQYINDHTTLNVGQYTGEMNLDFWPKDKWKDEFDKHQVFIMTCQILVNLVNQCFVDLNKINLLIFDECHRGVNDHSMRQLMKSFESLYDPPRVLGLTATLLN</sequence>
<accession>A0AAV8ZEX3</accession>
<dbReference type="GO" id="GO:0005737">
    <property type="term" value="C:cytoplasm"/>
    <property type="evidence" value="ECO:0007669"/>
    <property type="project" value="TreeGrafter"/>
</dbReference>
<dbReference type="InterPro" id="IPR027417">
    <property type="entry name" value="P-loop_NTPase"/>
</dbReference>
<evidence type="ECO:0000256" key="1">
    <source>
        <dbReference type="ARBA" id="ARBA00001946"/>
    </source>
</evidence>
<dbReference type="PANTHER" id="PTHR14074">
    <property type="entry name" value="HELICASE WITH DEATH DOMAIN-RELATED"/>
    <property type="match status" value="1"/>
</dbReference>
<dbReference type="GO" id="GO:0005524">
    <property type="term" value="F:ATP binding"/>
    <property type="evidence" value="ECO:0007669"/>
    <property type="project" value="UniProtKB-KW"/>
</dbReference>
<feature type="non-terminal residue" evidence="8">
    <location>
        <position position="174"/>
    </location>
</feature>
<evidence type="ECO:0000259" key="7">
    <source>
        <dbReference type="PROSITE" id="PS51192"/>
    </source>
</evidence>
<dbReference type="GO" id="GO:0004525">
    <property type="term" value="F:ribonuclease III activity"/>
    <property type="evidence" value="ECO:0007669"/>
    <property type="project" value="UniProtKB-ARBA"/>
</dbReference>
<keyword evidence="4" id="KW-0347">Helicase</keyword>
<comment type="caution">
    <text evidence="8">The sequence shown here is derived from an EMBL/GenBank/DDBJ whole genome shotgun (WGS) entry which is preliminary data.</text>
</comment>
<keyword evidence="2" id="KW-0547">Nucleotide-binding</keyword>
<evidence type="ECO:0000313" key="8">
    <source>
        <dbReference type="EMBL" id="KAJ8962252.1"/>
    </source>
</evidence>
<dbReference type="PANTHER" id="PTHR14074:SF16">
    <property type="entry name" value="ANTIVIRAL INNATE IMMUNE RESPONSE RECEPTOR RIG-I"/>
    <property type="match status" value="1"/>
</dbReference>
<reference evidence="8" key="1">
    <citation type="journal article" date="2023" name="Insect Mol. Biol.">
        <title>Genome sequencing provides insights into the evolution of gene families encoding plant cell wall-degrading enzymes in longhorned beetles.</title>
        <authorList>
            <person name="Shin N.R."/>
            <person name="Okamura Y."/>
            <person name="Kirsch R."/>
            <person name="Pauchet Y."/>
        </authorList>
    </citation>
    <scope>NUCLEOTIDE SEQUENCE</scope>
    <source>
        <strain evidence="8">AMC_N1</strain>
    </source>
</reference>
<dbReference type="GO" id="GO:0004386">
    <property type="term" value="F:helicase activity"/>
    <property type="evidence" value="ECO:0007669"/>
    <property type="project" value="UniProtKB-KW"/>
</dbReference>
<dbReference type="PROSITE" id="PS51192">
    <property type="entry name" value="HELICASE_ATP_BIND_1"/>
    <property type="match status" value="1"/>
</dbReference>
<dbReference type="SMART" id="SM00487">
    <property type="entry name" value="DEXDc"/>
    <property type="match status" value="1"/>
</dbReference>
<feature type="domain" description="Helicase ATP-binding" evidence="7">
    <location>
        <begin position="14"/>
        <end position="174"/>
    </location>
</feature>
<dbReference type="Proteomes" id="UP001162162">
    <property type="component" value="Unassembled WGS sequence"/>
</dbReference>
<dbReference type="GO" id="GO:0030422">
    <property type="term" value="P:siRNA processing"/>
    <property type="evidence" value="ECO:0007669"/>
    <property type="project" value="UniProtKB-ARBA"/>
</dbReference>
<keyword evidence="5" id="KW-0067">ATP-binding</keyword>
<dbReference type="Gene3D" id="3.40.50.300">
    <property type="entry name" value="P-loop containing nucleotide triphosphate hydrolases"/>
    <property type="match status" value="1"/>
</dbReference>
<dbReference type="InterPro" id="IPR006935">
    <property type="entry name" value="Helicase/UvrB_N"/>
</dbReference>
<proteinExistence type="inferred from homology"/>
<dbReference type="AlphaFoldDB" id="A0AAV8ZEX3"/>
<feature type="non-terminal residue" evidence="8">
    <location>
        <position position="1"/>
    </location>
</feature>
<dbReference type="Pfam" id="PF04851">
    <property type="entry name" value="ResIII"/>
    <property type="match status" value="1"/>
</dbReference>
<dbReference type="FunFam" id="3.40.50.300:FF:000628">
    <property type="entry name" value="Endoribonuclease Dicer"/>
    <property type="match status" value="1"/>
</dbReference>
<protein>
    <recommendedName>
        <fullName evidence="7">Helicase ATP-binding domain-containing protein</fullName>
    </recommendedName>
</protein>
<evidence type="ECO:0000256" key="2">
    <source>
        <dbReference type="ARBA" id="ARBA00022741"/>
    </source>
</evidence>
<evidence type="ECO:0000313" key="9">
    <source>
        <dbReference type="Proteomes" id="UP001162162"/>
    </source>
</evidence>
<dbReference type="EMBL" id="JAPWTK010000003">
    <property type="protein sequence ID" value="KAJ8962252.1"/>
    <property type="molecule type" value="Genomic_DNA"/>
</dbReference>
<dbReference type="GO" id="GO:0003677">
    <property type="term" value="F:DNA binding"/>
    <property type="evidence" value="ECO:0007669"/>
    <property type="project" value="InterPro"/>
</dbReference>
<evidence type="ECO:0000256" key="4">
    <source>
        <dbReference type="ARBA" id="ARBA00022806"/>
    </source>
</evidence>
<keyword evidence="9" id="KW-1185">Reference proteome</keyword>
<comment type="similarity">
    <text evidence="6">Belongs to the helicase family. Dicer subfamily.</text>
</comment>
<dbReference type="InterPro" id="IPR014001">
    <property type="entry name" value="Helicase_ATP-bd"/>
</dbReference>
<gene>
    <name evidence="8" type="ORF">NQ318_018226</name>
</gene>